<dbReference type="EMBL" id="GEBQ01023767">
    <property type="protein sequence ID" value="JAT16210.1"/>
    <property type="molecule type" value="Transcribed_RNA"/>
</dbReference>
<dbReference type="EMBL" id="GEBQ01015088">
    <property type="protein sequence ID" value="JAT24889.1"/>
    <property type="molecule type" value="Transcribed_RNA"/>
</dbReference>
<feature type="compositionally biased region" description="Polar residues" evidence="1">
    <location>
        <begin position="15"/>
        <end position="41"/>
    </location>
</feature>
<reference evidence="2" key="1">
    <citation type="submission" date="2015-11" db="EMBL/GenBank/DDBJ databases">
        <title>De novo transcriptome assembly of four potential Pierce s Disease insect vectors from Arizona vineyards.</title>
        <authorList>
            <person name="Tassone E.E."/>
        </authorList>
    </citation>
    <scope>NUCLEOTIDE SEQUENCE</scope>
</reference>
<dbReference type="PANTHER" id="PTHR15453:SF8">
    <property type="entry name" value="TUMOR SUPPRESSOR CANDIDATE 2"/>
    <property type="match status" value="1"/>
</dbReference>
<proteinExistence type="predicted"/>
<evidence type="ECO:0000313" key="4">
    <source>
        <dbReference type="EMBL" id="JAT32394.1"/>
    </source>
</evidence>
<name>A0A1B6KXQ0_9HEMI</name>
<feature type="region of interest" description="Disordered" evidence="1">
    <location>
        <begin position="1"/>
        <end position="44"/>
    </location>
</feature>
<sequence length="112" mass="12451">MGSNGSKLVKKIVSPFSSSTNPAGIPNSDSQHQNLETTTKTMPGPIVLSRQGSMFFDEDGDLAHEFYEEVKPNKRGSKAKMKRIQTNLVPQGEVPYQNPRLHSDYPVILHQI</sequence>
<evidence type="ECO:0000313" key="2">
    <source>
        <dbReference type="EMBL" id="JAT16210.1"/>
    </source>
</evidence>
<dbReference type="PANTHER" id="PTHR15453">
    <property type="entry name" value="TUMOR SUPPRESSOR CANDIDATE 2"/>
    <property type="match status" value="1"/>
</dbReference>
<dbReference type="EMBL" id="GEBQ01007583">
    <property type="protein sequence ID" value="JAT32394.1"/>
    <property type="molecule type" value="Transcribed_RNA"/>
</dbReference>
<dbReference type="GO" id="GO:0051881">
    <property type="term" value="P:regulation of mitochondrial membrane potential"/>
    <property type="evidence" value="ECO:0007669"/>
    <property type="project" value="TreeGrafter"/>
</dbReference>
<protein>
    <recommendedName>
        <fullName evidence="5">Tumor suppressor candidate 2</fullName>
    </recommendedName>
</protein>
<accession>A0A1B6KXQ0</accession>
<dbReference type="AlphaFoldDB" id="A0A1B6KXQ0"/>
<dbReference type="Pfam" id="PF15000">
    <property type="entry name" value="TUSC2"/>
    <property type="match status" value="1"/>
</dbReference>
<organism evidence="2">
    <name type="scientific">Graphocephala atropunctata</name>
    <dbReference type="NCBI Taxonomy" id="36148"/>
    <lineage>
        <taxon>Eukaryota</taxon>
        <taxon>Metazoa</taxon>
        <taxon>Ecdysozoa</taxon>
        <taxon>Arthropoda</taxon>
        <taxon>Hexapoda</taxon>
        <taxon>Insecta</taxon>
        <taxon>Pterygota</taxon>
        <taxon>Neoptera</taxon>
        <taxon>Paraneoptera</taxon>
        <taxon>Hemiptera</taxon>
        <taxon>Auchenorrhyncha</taxon>
        <taxon>Membracoidea</taxon>
        <taxon>Cicadellidae</taxon>
        <taxon>Cicadellinae</taxon>
        <taxon>Cicadellini</taxon>
        <taxon>Graphocephala</taxon>
    </lineage>
</organism>
<evidence type="ECO:0000256" key="1">
    <source>
        <dbReference type="SAM" id="MobiDB-lite"/>
    </source>
</evidence>
<dbReference type="GO" id="GO:0005739">
    <property type="term" value="C:mitochondrion"/>
    <property type="evidence" value="ECO:0007669"/>
    <property type="project" value="TreeGrafter"/>
</dbReference>
<dbReference type="InterPro" id="IPR029393">
    <property type="entry name" value="FUS1"/>
</dbReference>
<gene>
    <name evidence="3" type="ORF">g.26306</name>
    <name evidence="4" type="ORF">g.26307</name>
    <name evidence="2" type="ORF">g.26308</name>
</gene>
<evidence type="ECO:0008006" key="5">
    <source>
        <dbReference type="Google" id="ProtNLM"/>
    </source>
</evidence>
<evidence type="ECO:0000313" key="3">
    <source>
        <dbReference type="EMBL" id="JAT24889.1"/>
    </source>
</evidence>